<proteinExistence type="predicted"/>
<sequence>MPLKAKIASLTEVEAKHRDLYRATGDGSFVLDVEPVGGLSLGNVDGLKATADKWRSQVERFLVAEKAAAALDGAQIDPAWRDYFLAQVTAAAQLHEEGDKVEVEIVDDKGLRRIGSRGDWLTLEGFVAELKQKRPRCFRDDNKKPGATGFDGPNPWLAAHRNLTMQGRIIRDNPDLARRLMVEADVNPGTLGSSRSSGSFSRLNPFKRESWNLTEQGRLFRDDRATYECLKAAV</sequence>
<evidence type="ECO:0000313" key="2">
    <source>
        <dbReference type="Proteomes" id="UP000035489"/>
    </source>
</evidence>
<dbReference type="AlphaFoldDB" id="A0A0H1RCE4"/>
<accession>A0A0H1RCE4</accession>
<name>A0A0H1RCE4_9HYPH</name>
<keyword evidence="2" id="KW-1185">Reference proteome</keyword>
<gene>
    <name evidence="1" type="ORF">AA309_12035</name>
</gene>
<organism evidence="1 2">
    <name type="scientific">Microvirga vignae</name>
    <dbReference type="NCBI Taxonomy" id="1225564"/>
    <lineage>
        <taxon>Bacteria</taxon>
        <taxon>Pseudomonadati</taxon>
        <taxon>Pseudomonadota</taxon>
        <taxon>Alphaproteobacteria</taxon>
        <taxon>Hyphomicrobiales</taxon>
        <taxon>Methylobacteriaceae</taxon>
        <taxon>Microvirga</taxon>
    </lineage>
</organism>
<dbReference type="RefSeq" id="WP_047189272.1">
    <property type="nucleotide sequence ID" value="NZ_LCYG01000029.1"/>
</dbReference>
<comment type="caution">
    <text evidence="1">The sequence shown here is derived from an EMBL/GenBank/DDBJ whole genome shotgun (WGS) entry which is preliminary data.</text>
</comment>
<protein>
    <submittedName>
        <fullName evidence="1">Uncharacterized protein</fullName>
    </submittedName>
</protein>
<dbReference type="PATRIC" id="fig|1225564.3.peg.3109"/>
<dbReference type="OrthoDB" id="8085812at2"/>
<dbReference type="EMBL" id="LCYG01000029">
    <property type="protein sequence ID" value="KLK92848.1"/>
    <property type="molecule type" value="Genomic_DNA"/>
</dbReference>
<evidence type="ECO:0000313" key="1">
    <source>
        <dbReference type="EMBL" id="KLK92848.1"/>
    </source>
</evidence>
<reference evidence="1 2" key="1">
    <citation type="submission" date="2015-05" db="EMBL/GenBank/DDBJ databases">
        <title>Draft genome sequence of Microvirga vignae strain BR3299, a novel nitrogen fixing bacteria isolated from Brazil semi-aired region.</title>
        <authorList>
            <person name="Zilli J.E."/>
            <person name="Passos S.R."/>
            <person name="Leite J."/>
            <person name="Baldani J.I."/>
            <person name="Xavier G.R."/>
            <person name="Rumjaneck N.G."/>
            <person name="Simoes-Araujo J.L."/>
        </authorList>
    </citation>
    <scope>NUCLEOTIDE SEQUENCE [LARGE SCALE GENOMIC DNA]</scope>
    <source>
        <strain evidence="1 2">BR3299</strain>
    </source>
</reference>
<dbReference type="STRING" id="1225564.AA309_12035"/>
<dbReference type="Proteomes" id="UP000035489">
    <property type="component" value="Unassembled WGS sequence"/>
</dbReference>